<dbReference type="Proteomes" id="UP001181313">
    <property type="component" value="Unassembled WGS sequence"/>
</dbReference>
<evidence type="ECO:0000313" key="4">
    <source>
        <dbReference type="Proteomes" id="UP001181313"/>
    </source>
</evidence>
<name>A0ABU3HYV2_9ACTN</name>
<organism evidence="3 4">
    <name type="scientific">Streptomyces althioticus subsp. attaecolombicae</name>
    <dbReference type="NCBI Taxonomy" id="3075534"/>
    <lineage>
        <taxon>Bacteria</taxon>
        <taxon>Bacillati</taxon>
        <taxon>Actinomycetota</taxon>
        <taxon>Actinomycetes</taxon>
        <taxon>Kitasatosporales</taxon>
        <taxon>Streptomycetaceae</taxon>
        <taxon>Streptomyces</taxon>
        <taxon>Streptomyces althioticus group</taxon>
    </lineage>
</organism>
<reference evidence="3" key="1">
    <citation type="submission" date="2024-05" db="EMBL/GenBank/DDBJ databases">
        <title>30 novel species of actinomycetes from the DSMZ collection.</title>
        <authorList>
            <person name="Nouioui I."/>
        </authorList>
    </citation>
    <scope>NUCLEOTIDE SEQUENCE</scope>
    <source>
        <strain evidence="3">DSM 41972</strain>
    </source>
</reference>
<gene>
    <name evidence="3" type="ORF">ROS62_13635</name>
</gene>
<comment type="caution">
    <text evidence="3">The sequence shown here is derived from an EMBL/GenBank/DDBJ whole genome shotgun (WGS) entry which is preliminary data.</text>
</comment>
<protein>
    <submittedName>
        <fullName evidence="3">Family 16 glycoside hydrolase</fullName>
    </submittedName>
</protein>
<dbReference type="Gene3D" id="2.60.120.560">
    <property type="entry name" value="Exo-inulinase, domain 1"/>
    <property type="match status" value="1"/>
</dbReference>
<keyword evidence="4" id="KW-1185">Reference proteome</keyword>
<evidence type="ECO:0000256" key="1">
    <source>
        <dbReference type="SAM" id="MobiDB-lite"/>
    </source>
</evidence>
<sequence length="92" mass="9832">MLLPRPEPLPGHQVRPPARQRTQGRADRDAQQDKTAGARIAVVWNGSKLHDDVVVDGPTGGGVPEGPAAAAVRLQDHGNAVRFRNIRIEASS</sequence>
<dbReference type="InterPro" id="IPR010496">
    <property type="entry name" value="AL/BT2_dom"/>
</dbReference>
<dbReference type="GO" id="GO:0016787">
    <property type="term" value="F:hydrolase activity"/>
    <property type="evidence" value="ECO:0007669"/>
    <property type="project" value="UniProtKB-KW"/>
</dbReference>
<keyword evidence="3" id="KW-0378">Hydrolase</keyword>
<feature type="domain" description="3-keto-alpha-glucoside-1,2-lyase/3-keto-2-hydroxy-glucal hydratase" evidence="2">
    <location>
        <begin position="37"/>
        <end position="89"/>
    </location>
</feature>
<evidence type="ECO:0000259" key="2">
    <source>
        <dbReference type="Pfam" id="PF06439"/>
    </source>
</evidence>
<dbReference type="EMBL" id="JAVSGH010000013">
    <property type="protein sequence ID" value="MDT3725863.1"/>
    <property type="molecule type" value="Genomic_DNA"/>
</dbReference>
<proteinExistence type="predicted"/>
<accession>A0ABU3HYV2</accession>
<feature type="region of interest" description="Disordered" evidence="1">
    <location>
        <begin position="1"/>
        <end position="37"/>
    </location>
</feature>
<evidence type="ECO:0000313" key="3">
    <source>
        <dbReference type="EMBL" id="MDT3725863.1"/>
    </source>
</evidence>
<dbReference type="Pfam" id="PF06439">
    <property type="entry name" value="3keto-disac_hyd"/>
    <property type="match status" value="1"/>
</dbReference>